<dbReference type="SMART" id="SM00418">
    <property type="entry name" value="HTH_ARSR"/>
    <property type="match status" value="1"/>
</dbReference>
<evidence type="ECO:0000313" key="4">
    <source>
        <dbReference type="Proteomes" id="UP000181936"/>
    </source>
</evidence>
<keyword evidence="1" id="KW-0238">DNA-binding</keyword>
<dbReference type="Gene3D" id="1.10.10.10">
    <property type="entry name" value="Winged helix-like DNA-binding domain superfamily/Winged helix DNA-binding domain"/>
    <property type="match status" value="1"/>
</dbReference>
<dbReference type="InterPro" id="IPR001845">
    <property type="entry name" value="HTH_ArsR_DNA-bd_dom"/>
</dbReference>
<organism evidence="3 4">
    <name type="scientific">Bacillus weihaiensis</name>
    <dbReference type="NCBI Taxonomy" id="1547283"/>
    <lineage>
        <taxon>Bacteria</taxon>
        <taxon>Bacillati</taxon>
        <taxon>Bacillota</taxon>
        <taxon>Bacilli</taxon>
        <taxon>Bacillales</taxon>
        <taxon>Bacillaceae</taxon>
        <taxon>Bacillus</taxon>
    </lineage>
</organism>
<proteinExistence type="predicted"/>
<gene>
    <name evidence="3" type="ORF">A9C19_08335</name>
</gene>
<dbReference type="Gene3D" id="6.10.140.2180">
    <property type="match status" value="1"/>
</dbReference>
<reference evidence="3 4" key="1">
    <citation type="journal article" date="2016" name="Sci. Rep.">
        <title>Complete genome sequence and transcriptomic analysis of a novel marine strain Bacillus weihaiensis reveals the mechanism of brown algae degradation.</title>
        <authorList>
            <person name="Zhu Y."/>
            <person name="Chen P."/>
            <person name="Bao Y."/>
            <person name="Men Y."/>
            <person name="Zeng Y."/>
            <person name="Yang J."/>
            <person name="Sun J."/>
            <person name="Sun Y."/>
        </authorList>
    </citation>
    <scope>NUCLEOTIDE SEQUENCE [LARGE SCALE GENOMIC DNA]</scope>
    <source>
        <strain evidence="3 4">Alg07</strain>
    </source>
</reference>
<dbReference type="KEGG" id="bwh:A9C19_08335"/>
<name>A0A1L3MR23_9BACI</name>
<dbReference type="EMBL" id="CP016020">
    <property type="protein sequence ID" value="APH04752.1"/>
    <property type="molecule type" value="Genomic_DNA"/>
</dbReference>
<dbReference type="CDD" id="cd00090">
    <property type="entry name" value="HTH_ARSR"/>
    <property type="match status" value="1"/>
</dbReference>
<keyword evidence="4" id="KW-1185">Reference proteome</keyword>
<dbReference type="RefSeq" id="WP_072579544.1">
    <property type="nucleotide sequence ID" value="NZ_CP016020.1"/>
</dbReference>
<dbReference type="InterPro" id="IPR036390">
    <property type="entry name" value="WH_DNA-bd_sf"/>
</dbReference>
<dbReference type="OrthoDB" id="5949858at2"/>
<evidence type="ECO:0000256" key="1">
    <source>
        <dbReference type="ARBA" id="ARBA00023125"/>
    </source>
</evidence>
<evidence type="ECO:0000313" key="3">
    <source>
        <dbReference type="EMBL" id="APH04752.1"/>
    </source>
</evidence>
<dbReference type="STRING" id="1547283.A9C19_08335"/>
<dbReference type="GO" id="GO:0003700">
    <property type="term" value="F:DNA-binding transcription factor activity"/>
    <property type="evidence" value="ECO:0007669"/>
    <property type="project" value="InterPro"/>
</dbReference>
<dbReference type="GO" id="GO:0003677">
    <property type="term" value="F:DNA binding"/>
    <property type="evidence" value="ECO:0007669"/>
    <property type="project" value="UniProtKB-KW"/>
</dbReference>
<feature type="domain" description="HTH arsR-type" evidence="2">
    <location>
        <begin position="7"/>
        <end position="85"/>
    </location>
</feature>
<dbReference type="SUPFAM" id="SSF46785">
    <property type="entry name" value="Winged helix' DNA-binding domain"/>
    <property type="match status" value="1"/>
</dbReference>
<dbReference type="InterPro" id="IPR036388">
    <property type="entry name" value="WH-like_DNA-bd_sf"/>
</dbReference>
<evidence type="ECO:0000259" key="2">
    <source>
        <dbReference type="SMART" id="SM00418"/>
    </source>
</evidence>
<dbReference type="Pfam" id="PF12840">
    <property type="entry name" value="HTH_20"/>
    <property type="match status" value="1"/>
</dbReference>
<protein>
    <submittedName>
        <fullName evidence="3">Transcriptional regulator</fullName>
    </submittedName>
</protein>
<dbReference type="NCBIfam" id="NF005061">
    <property type="entry name" value="PRK06474.1"/>
    <property type="match status" value="1"/>
</dbReference>
<dbReference type="InterPro" id="IPR011991">
    <property type="entry name" value="ArsR-like_HTH"/>
</dbReference>
<accession>A0A1L3MR23</accession>
<dbReference type="Proteomes" id="UP000181936">
    <property type="component" value="Chromosome"/>
</dbReference>
<dbReference type="AlphaFoldDB" id="A0A1L3MR23"/>
<sequence length="177" mass="20593">MISKVKVVLHPVRLKIVQSLIGKKELNVQLLSSKLPDVPQATLYRHLNKLLEAEIIKVVKENQIRGTVEKFYSLVDQQVINQDDLHKLSRDEHLQLFLTFMTHLLAKYESYLNQEEIDLFKDGVVYREAIAYLSDDEFNEFVEDLSIIMKKVMDKKPSNERKARHIASIFIPESKGT</sequence>